<reference evidence="1" key="1">
    <citation type="journal article" date="2014" name="Int. J. Syst. Evol. Microbiol.">
        <title>Complete genome sequence of Corynebacterium casei LMG S-19264T (=DSM 44701T), isolated from a smear-ripened cheese.</title>
        <authorList>
            <consortium name="US DOE Joint Genome Institute (JGI-PGF)"/>
            <person name="Walter F."/>
            <person name="Albersmeier A."/>
            <person name="Kalinowski J."/>
            <person name="Ruckert C."/>
        </authorList>
    </citation>
    <scope>NUCLEOTIDE SEQUENCE</scope>
    <source>
        <strain evidence="1">CGMCC 1.12777</strain>
    </source>
</reference>
<proteinExistence type="predicted"/>
<organism evidence="1 2">
    <name type="scientific">Pullulanibacillus pueri</name>
    <dbReference type="NCBI Taxonomy" id="1437324"/>
    <lineage>
        <taxon>Bacteria</taxon>
        <taxon>Bacillati</taxon>
        <taxon>Bacillota</taxon>
        <taxon>Bacilli</taxon>
        <taxon>Bacillales</taxon>
        <taxon>Sporolactobacillaceae</taxon>
        <taxon>Pullulanibacillus</taxon>
    </lineage>
</organism>
<dbReference type="PIRSF" id="PIRSF026426">
    <property type="entry name" value="DUF1499"/>
    <property type="match status" value="1"/>
</dbReference>
<sequence length="137" mass="15795">MSRNSGIQGVIDGKLAACPRTPNCVSSTHTDLNRYMAPIEYDGFTLEEAKKILVEVLGTLPKIEIKKNDGQYIYAEAKTFVFEFFNDVEFYFDEEEKVIHFRSASRLGFADLGTNKRRIQSVVARFYNRIDELKRKN</sequence>
<dbReference type="RefSeq" id="WP_188498346.1">
    <property type="nucleotide sequence ID" value="NZ_BMFV01000027.1"/>
</dbReference>
<dbReference type="InterPro" id="IPR010865">
    <property type="entry name" value="DUF1499"/>
</dbReference>
<reference evidence="1" key="2">
    <citation type="submission" date="2020-09" db="EMBL/GenBank/DDBJ databases">
        <authorList>
            <person name="Sun Q."/>
            <person name="Zhou Y."/>
        </authorList>
    </citation>
    <scope>NUCLEOTIDE SEQUENCE</scope>
    <source>
        <strain evidence="1">CGMCC 1.12777</strain>
    </source>
</reference>
<accession>A0A8J2ZYU1</accession>
<dbReference type="Proteomes" id="UP000656813">
    <property type="component" value="Unassembled WGS sequence"/>
</dbReference>
<dbReference type="Pfam" id="PF07386">
    <property type="entry name" value="DUF1499"/>
    <property type="match status" value="1"/>
</dbReference>
<evidence type="ECO:0000313" key="1">
    <source>
        <dbReference type="EMBL" id="GGH85642.1"/>
    </source>
</evidence>
<gene>
    <name evidence="1" type="ORF">GCM10007096_31510</name>
</gene>
<evidence type="ECO:0008006" key="3">
    <source>
        <dbReference type="Google" id="ProtNLM"/>
    </source>
</evidence>
<name>A0A8J2ZYU1_9BACL</name>
<dbReference type="EMBL" id="BMFV01000027">
    <property type="protein sequence ID" value="GGH85642.1"/>
    <property type="molecule type" value="Genomic_DNA"/>
</dbReference>
<protein>
    <recommendedName>
        <fullName evidence="3">DUF1499 domain-containing protein</fullName>
    </recommendedName>
</protein>
<evidence type="ECO:0000313" key="2">
    <source>
        <dbReference type="Proteomes" id="UP000656813"/>
    </source>
</evidence>
<dbReference type="PANTHER" id="PTHR34801">
    <property type="entry name" value="EXPRESSED PROTEIN"/>
    <property type="match status" value="1"/>
</dbReference>
<comment type="caution">
    <text evidence="1">The sequence shown here is derived from an EMBL/GenBank/DDBJ whole genome shotgun (WGS) entry which is preliminary data.</text>
</comment>
<dbReference type="PANTHER" id="PTHR34801:SF6">
    <property type="entry name" value="SLL1620 PROTEIN"/>
    <property type="match status" value="1"/>
</dbReference>
<dbReference type="AlphaFoldDB" id="A0A8J2ZYU1"/>
<keyword evidence="2" id="KW-1185">Reference proteome</keyword>